<sequence>MFAAAKLKGSTRSARSPRPARSPDPNNTRSSNSTTSAGSLKGSTVQGGTRNNQSSLHSNTLNIGNASISVNVCAPAPSNRDNDNDDEDDDVGTAKKMSKIRTIGGWQLFVRDEYANVKNGLNDKSRSSVIRELSHIWKSDQDLRMLYTGMAEGQECAESDVHVCYCVAGSDVVYLLVVLPGCPTMDN</sequence>
<feature type="compositionally biased region" description="Low complexity" evidence="1">
    <location>
        <begin position="10"/>
        <end position="36"/>
    </location>
</feature>
<feature type="region of interest" description="Disordered" evidence="1">
    <location>
        <begin position="72"/>
        <end position="95"/>
    </location>
</feature>
<organism evidence="2 3">
    <name type="scientific">Diploscapter pachys</name>
    <dbReference type="NCBI Taxonomy" id="2018661"/>
    <lineage>
        <taxon>Eukaryota</taxon>
        <taxon>Metazoa</taxon>
        <taxon>Ecdysozoa</taxon>
        <taxon>Nematoda</taxon>
        <taxon>Chromadorea</taxon>
        <taxon>Rhabditida</taxon>
        <taxon>Rhabditina</taxon>
        <taxon>Rhabditomorpha</taxon>
        <taxon>Rhabditoidea</taxon>
        <taxon>Rhabditidae</taxon>
        <taxon>Diploscapter</taxon>
    </lineage>
</organism>
<evidence type="ECO:0000313" key="3">
    <source>
        <dbReference type="Proteomes" id="UP000218231"/>
    </source>
</evidence>
<evidence type="ECO:0000256" key="1">
    <source>
        <dbReference type="SAM" id="MobiDB-lite"/>
    </source>
</evidence>
<dbReference type="AlphaFoldDB" id="A0A2A2KVD7"/>
<keyword evidence="3" id="KW-1185">Reference proteome</keyword>
<gene>
    <name evidence="2" type="ORF">WR25_08646</name>
</gene>
<dbReference type="EMBL" id="LIAE01007644">
    <property type="protein sequence ID" value="PAV77878.1"/>
    <property type="molecule type" value="Genomic_DNA"/>
</dbReference>
<reference evidence="2 3" key="1">
    <citation type="journal article" date="2017" name="Curr. Biol.">
        <title>Genome architecture and evolution of a unichromosomal asexual nematode.</title>
        <authorList>
            <person name="Fradin H."/>
            <person name="Zegar C."/>
            <person name="Gutwein M."/>
            <person name="Lucas J."/>
            <person name="Kovtun M."/>
            <person name="Corcoran D."/>
            <person name="Baugh L.R."/>
            <person name="Kiontke K."/>
            <person name="Gunsalus K."/>
            <person name="Fitch D.H."/>
            <person name="Piano F."/>
        </authorList>
    </citation>
    <scope>NUCLEOTIDE SEQUENCE [LARGE SCALE GENOMIC DNA]</scope>
    <source>
        <strain evidence="2">PF1309</strain>
    </source>
</reference>
<accession>A0A2A2KVD7</accession>
<protein>
    <submittedName>
        <fullName evidence="2">Uncharacterized protein</fullName>
    </submittedName>
</protein>
<feature type="region of interest" description="Disordered" evidence="1">
    <location>
        <begin position="1"/>
        <end position="60"/>
    </location>
</feature>
<proteinExistence type="predicted"/>
<dbReference type="Proteomes" id="UP000218231">
    <property type="component" value="Unassembled WGS sequence"/>
</dbReference>
<evidence type="ECO:0000313" key="2">
    <source>
        <dbReference type="EMBL" id="PAV77878.1"/>
    </source>
</evidence>
<name>A0A2A2KVD7_9BILA</name>
<feature type="compositionally biased region" description="Polar residues" evidence="1">
    <location>
        <begin position="37"/>
        <end position="60"/>
    </location>
</feature>
<comment type="caution">
    <text evidence="2">The sequence shown here is derived from an EMBL/GenBank/DDBJ whole genome shotgun (WGS) entry which is preliminary data.</text>
</comment>